<gene>
    <name evidence="1" type="ORF">ACFOYY_08580</name>
</gene>
<evidence type="ECO:0000313" key="2">
    <source>
        <dbReference type="Proteomes" id="UP001595698"/>
    </source>
</evidence>
<organism evidence="1 2">
    <name type="scientific">Streptosporangium jomthongense</name>
    <dbReference type="NCBI Taxonomy" id="1193683"/>
    <lineage>
        <taxon>Bacteria</taxon>
        <taxon>Bacillati</taxon>
        <taxon>Actinomycetota</taxon>
        <taxon>Actinomycetes</taxon>
        <taxon>Streptosporangiales</taxon>
        <taxon>Streptosporangiaceae</taxon>
        <taxon>Streptosporangium</taxon>
    </lineage>
</organism>
<name>A0ABV8EX20_9ACTN</name>
<evidence type="ECO:0000313" key="1">
    <source>
        <dbReference type="EMBL" id="MFC3980171.1"/>
    </source>
</evidence>
<accession>A0ABV8EX20</accession>
<dbReference type="Proteomes" id="UP001595698">
    <property type="component" value="Unassembled WGS sequence"/>
</dbReference>
<protein>
    <submittedName>
        <fullName evidence="1">Uncharacterized protein</fullName>
    </submittedName>
</protein>
<proteinExistence type="predicted"/>
<reference evidence="2" key="1">
    <citation type="journal article" date="2019" name="Int. J. Syst. Evol. Microbiol.">
        <title>The Global Catalogue of Microorganisms (GCM) 10K type strain sequencing project: providing services to taxonomists for standard genome sequencing and annotation.</title>
        <authorList>
            <consortium name="The Broad Institute Genomics Platform"/>
            <consortium name="The Broad Institute Genome Sequencing Center for Infectious Disease"/>
            <person name="Wu L."/>
            <person name="Ma J."/>
        </authorList>
    </citation>
    <scope>NUCLEOTIDE SEQUENCE [LARGE SCALE GENOMIC DNA]</scope>
    <source>
        <strain evidence="2">TBRC 7912</strain>
    </source>
</reference>
<keyword evidence="2" id="KW-1185">Reference proteome</keyword>
<dbReference type="EMBL" id="JBHSBC010000008">
    <property type="protein sequence ID" value="MFC3980171.1"/>
    <property type="molecule type" value="Genomic_DNA"/>
</dbReference>
<dbReference type="RefSeq" id="WP_386189128.1">
    <property type="nucleotide sequence ID" value="NZ_JBHSBC010000008.1"/>
</dbReference>
<comment type="caution">
    <text evidence="1">The sequence shown here is derived from an EMBL/GenBank/DDBJ whole genome shotgun (WGS) entry which is preliminary data.</text>
</comment>
<sequence>MSYATVDDLAAYLSTPPTNAHLLLTRASRVVDQALLCAVYDSDDAAVQAALRDATCEQVAAWVTAGEDGSGVTPIYSTVTIGSVTLGGRSSGGGTNNGSASSGLAPQAYAVLQAAGLTGHAPQTWSC</sequence>